<evidence type="ECO:0000313" key="1">
    <source>
        <dbReference type="EMBL" id="CAK5283621.1"/>
    </source>
</evidence>
<gene>
    <name evidence="1" type="ORF">MYCIT1_LOCUS36289</name>
</gene>
<dbReference type="AlphaFoldDB" id="A0AAD2HYI4"/>
<keyword evidence="2" id="KW-1185">Reference proteome</keyword>
<sequence>MCPTRAPSLPPELELRIFELAADLDPGTIPVLLRVAQECTAAERRTSWSAGYAGSRYPEHDAERWVSRREDAAPGASLGTGLEFSSPVSLSAHLPELRRLPALTHLAIDARTPLATIDALLRQDLRVVLLLWDLESKLDDAVPVWATVGSWSVLATSSG</sequence>
<proteinExistence type="predicted"/>
<organism evidence="1 2">
    <name type="scientific">Mycena citricolor</name>
    <dbReference type="NCBI Taxonomy" id="2018698"/>
    <lineage>
        <taxon>Eukaryota</taxon>
        <taxon>Fungi</taxon>
        <taxon>Dikarya</taxon>
        <taxon>Basidiomycota</taxon>
        <taxon>Agaricomycotina</taxon>
        <taxon>Agaricomycetes</taxon>
        <taxon>Agaricomycetidae</taxon>
        <taxon>Agaricales</taxon>
        <taxon>Marasmiineae</taxon>
        <taxon>Mycenaceae</taxon>
        <taxon>Mycena</taxon>
    </lineage>
</organism>
<name>A0AAD2HYI4_9AGAR</name>
<accession>A0AAD2HYI4</accession>
<dbReference type="Proteomes" id="UP001295794">
    <property type="component" value="Unassembled WGS sequence"/>
</dbReference>
<evidence type="ECO:0000313" key="2">
    <source>
        <dbReference type="Proteomes" id="UP001295794"/>
    </source>
</evidence>
<evidence type="ECO:0008006" key="3">
    <source>
        <dbReference type="Google" id="ProtNLM"/>
    </source>
</evidence>
<dbReference type="EMBL" id="CAVNYO010000469">
    <property type="protein sequence ID" value="CAK5283621.1"/>
    <property type="molecule type" value="Genomic_DNA"/>
</dbReference>
<protein>
    <recommendedName>
        <fullName evidence="3">F-box domain-containing protein</fullName>
    </recommendedName>
</protein>
<reference evidence="1" key="1">
    <citation type="submission" date="2023-11" db="EMBL/GenBank/DDBJ databases">
        <authorList>
            <person name="De Vega J J."/>
            <person name="De Vega J J."/>
        </authorList>
    </citation>
    <scope>NUCLEOTIDE SEQUENCE</scope>
</reference>
<comment type="caution">
    <text evidence="1">The sequence shown here is derived from an EMBL/GenBank/DDBJ whole genome shotgun (WGS) entry which is preliminary data.</text>
</comment>